<dbReference type="PROSITE" id="PS51736">
    <property type="entry name" value="RECOMBINASES_3"/>
    <property type="match status" value="1"/>
</dbReference>
<protein>
    <submittedName>
        <fullName evidence="4">Recombinase family protein</fullName>
    </submittedName>
</protein>
<reference evidence="4 5" key="1">
    <citation type="submission" date="2020-06" db="EMBL/GenBank/DDBJ databases">
        <title>Reclassification of Facklamia ignava, Facklamia soureckii and Facklami tabacinasalis as Falseniella iganva gen. nov., comb. nov., Hutsoniella ignava gen. nov., comb. nov., and Ruoffia tabacinasalis gen. nov., comb. nov and description of Ruoffia haltotolerans sp. nov., isolated from hypersaline Inland Sea of Qatar.</title>
        <authorList>
            <person name="Fotedar R."/>
            <person name="Sankaranarayanan K."/>
            <person name="Lawson P."/>
            <person name="Caldwell M."/>
            <person name="Zeyara A."/>
            <person name="Al Malki A."/>
            <person name="Ali M."/>
        </authorList>
    </citation>
    <scope>NUCLEOTIDE SEQUENCE [LARGE SCALE GENOMIC DNA]</scope>
    <source>
        <strain evidence="4 5">INB8</strain>
    </source>
</reference>
<dbReference type="InterPro" id="IPR025827">
    <property type="entry name" value="Zn_ribbon_recom_dom"/>
</dbReference>
<feature type="domain" description="Resolvase/invertase-type recombinase catalytic" evidence="2">
    <location>
        <begin position="28"/>
        <end position="176"/>
    </location>
</feature>
<dbReference type="Pfam" id="PF00239">
    <property type="entry name" value="Resolvase"/>
    <property type="match status" value="1"/>
</dbReference>
<dbReference type="GO" id="GO:0000150">
    <property type="term" value="F:DNA strand exchange activity"/>
    <property type="evidence" value="ECO:0007669"/>
    <property type="project" value="InterPro"/>
</dbReference>
<dbReference type="InterPro" id="IPR038109">
    <property type="entry name" value="DNA_bind_recomb_sf"/>
</dbReference>
<feature type="coiled-coil region" evidence="1">
    <location>
        <begin position="409"/>
        <end position="460"/>
    </location>
</feature>
<dbReference type="SMART" id="SM00857">
    <property type="entry name" value="Resolvase"/>
    <property type="match status" value="1"/>
</dbReference>
<dbReference type="Gene3D" id="3.90.1750.20">
    <property type="entry name" value="Putative Large Serine Recombinase, Chain B, Domain 2"/>
    <property type="match status" value="1"/>
</dbReference>
<dbReference type="InterPro" id="IPR011109">
    <property type="entry name" value="DNA_bind_recombinase_dom"/>
</dbReference>
<keyword evidence="1" id="KW-0175">Coiled coil</keyword>
<feature type="domain" description="Recombinase" evidence="3">
    <location>
        <begin position="185"/>
        <end position="311"/>
    </location>
</feature>
<dbReference type="PROSITE" id="PS51737">
    <property type="entry name" value="RECOMBINASE_DNA_BIND"/>
    <property type="match status" value="1"/>
</dbReference>
<organism evidence="4 5">
    <name type="scientific">Ruoffia halotolerans</name>
    <dbReference type="NCBI Taxonomy" id="2748684"/>
    <lineage>
        <taxon>Bacteria</taxon>
        <taxon>Bacillati</taxon>
        <taxon>Bacillota</taxon>
        <taxon>Bacilli</taxon>
        <taxon>Lactobacillales</taxon>
        <taxon>Aerococcaceae</taxon>
        <taxon>Ruoffia</taxon>
    </lineage>
</organism>
<comment type="caution">
    <text evidence="4">The sequence shown here is derived from an EMBL/GenBank/DDBJ whole genome shotgun (WGS) entry which is preliminary data.</text>
</comment>
<name>A0A839A3Y2_9LACT</name>
<evidence type="ECO:0000259" key="3">
    <source>
        <dbReference type="PROSITE" id="PS51737"/>
    </source>
</evidence>
<dbReference type="Pfam" id="PF07508">
    <property type="entry name" value="Recombinase"/>
    <property type="match status" value="1"/>
</dbReference>
<dbReference type="InterPro" id="IPR050639">
    <property type="entry name" value="SSR_resolvase"/>
</dbReference>
<dbReference type="CDD" id="cd00338">
    <property type="entry name" value="Ser_Recombinase"/>
    <property type="match status" value="1"/>
</dbReference>
<dbReference type="Proteomes" id="UP000571018">
    <property type="component" value="Unassembled WGS sequence"/>
</dbReference>
<evidence type="ECO:0000313" key="4">
    <source>
        <dbReference type="EMBL" id="MBA5728524.1"/>
    </source>
</evidence>
<proteinExistence type="predicted"/>
<dbReference type="InterPro" id="IPR036162">
    <property type="entry name" value="Resolvase-like_N_sf"/>
</dbReference>
<dbReference type="SUPFAM" id="SSF53041">
    <property type="entry name" value="Resolvase-like"/>
    <property type="match status" value="1"/>
</dbReference>
<dbReference type="Gene3D" id="3.40.50.1390">
    <property type="entry name" value="Resolvase, N-terminal catalytic domain"/>
    <property type="match status" value="1"/>
</dbReference>
<evidence type="ECO:0000259" key="2">
    <source>
        <dbReference type="PROSITE" id="PS51736"/>
    </source>
</evidence>
<sequence length="521" mass="60632">MKDKRVMVIPARKKLQEGALDKEHPKLRVAAYCRVSTESEEQTGSFETQVSHYTNYINKNPDWRLVDIYADEGISGTNTKNRREFNRMINECLTGNIDLIITKSISRFARNTLDCLKYIRQLKAKNVAVYFEKENINTLDSKGEVLITIMASLAQQESESMSKNIKLGLQYRYQQGQVKFNTTRFLGYDSDDEGTLIINQEQAKVVRRIFKEYLEGKGTGRIARGLMNDKIPTGSGKLKWSGDSINRIISNEKYMGNALLQKTYTVDFLTKTRVENDGTVPQYYIEDNHEPIVSKETFHLAQQEKARRSNLYSGKRKQKRVYQGKYALSGKVICEHCGDNFRRVKWNSRGSKATVWRCVTRLTDHTQCQARTVKEDLLHEAVLEAINEFIGDKGNYLKVLEKNITQVLNNKYDETAEDVDNQLHDLQKQLYQFANQKEDYERIAERIFKLRERKQQLLIENATNEEKRRRWSDIKAFLKTQHTRLEEYGEGLTNRLVEGVVIKDECIEVELKTRDIINIDK</sequence>
<dbReference type="Pfam" id="PF13408">
    <property type="entry name" value="Zn_ribbon_recom"/>
    <property type="match status" value="1"/>
</dbReference>
<accession>A0A839A3Y2</accession>
<dbReference type="EMBL" id="JACAOA010000003">
    <property type="protein sequence ID" value="MBA5728524.1"/>
    <property type="molecule type" value="Genomic_DNA"/>
</dbReference>
<dbReference type="AlphaFoldDB" id="A0A839A3Y2"/>
<evidence type="ECO:0000256" key="1">
    <source>
        <dbReference type="SAM" id="Coils"/>
    </source>
</evidence>
<keyword evidence="5" id="KW-1185">Reference proteome</keyword>
<dbReference type="RefSeq" id="WP_235956220.1">
    <property type="nucleotide sequence ID" value="NZ_JACAOA010000003.1"/>
</dbReference>
<evidence type="ECO:0000313" key="5">
    <source>
        <dbReference type="Proteomes" id="UP000571018"/>
    </source>
</evidence>
<gene>
    <name evidence="4" type="ORF">HW423_01825</name>
</gene>
<dbReference type="InterPro" id="IPR006119">
    <property type="entry name" value="Resolv_N"/>
</dbReference>
<dbReference type="GO" id="GO:0003677">
    <property type="term" value="F:DNA binding"/>
    <property type="evidence" value="ECO:0007669"/>
    <property type="project" value="InterPro"/>
</dbReference>
<dbReference type="PANTHER" id="PTHR30461:SF23">
    <property type="entry name" value="DNA RECOMBINASE-RELATED"/>
    <property type="match status" value="1"/>
</dbReference>
<dbReference type="PANTHER" id="PTHR30461">
    <property type="entry name" value="DNA-INVERTASE FROM LAMBDOID PROPHAGE"/>
    <property type="match status" value="1"/>
</dbReference>